<feature type="compositionally biased region" description="Polar residues" evidence="1">
    <location>
        <begin position="19"/>
        <end position="29"/>
    </location>
</feature>
<evidence type="ECO:0000313" key="3">
    <source>
        <dbReference type="Proteomes" id="UP000256328"/>
    </source>
</evidence>
<gene>
    <name evidence="2" type="ORF">BP5796_03049</name>
</gene>
<proteinExistence type="predicted"/>
<dbReference type="EMBL" id="PDLN01000004">
    <property type="protein sequence ID" value="RDW87355.1"/>
    <property type="molecule type" value="Genomic_DNA"/>
</dbReference>
<dbReference type="Proteomes" id="UP000256328">
    <property type="component" value="Unassembled WGS sequence"/>
</dbReference>
<feature type="region of interest" description="Disordered" evidence="1">
    <location>
        <begin position="1"/>
        <end position="29"/>
    </location>
</feature>
<protein>
    <recommendedName>
        <fullName evidence="4">C2H2-type domain-containing protein</fullName>
    </recommendedName>
</protein>
<dbReference type="PANTHER" id="PTHR38166">
    <property type="entry name" value="C2H2-TYPE DOMAIN-CONTAINING PROTEIN-RELATED"/>
    <property type="match status" value="1"/>
</dbReference>
<accession>A0A3D8SM07</accession>
<evidence type="ECO:0008006" key="4">
    <source>
        <dbReference type="Google" id="ProtNLM"/>
    </source>
</evidence>
<dbReference type="OrthoDB" id="5382659at2759"/>
<feature type="compositionally biased region" description="Low complexity" evidence="1">
    <location>
        <begin position="76"/>
        <end position="87"/>
    </location>
</feature>
<sequence length="373" mass="41723">MDISPSIAEDKQDGEPTFESPSNPTSLSELLNERMERKLIGTDVTKPEYWDHPILDMSDTTEIKTAAGTASSRHFTTTNNSSSTETNPSRKTVKKRCHEVEDDYSFPDEDDAGMSARRKRGYGASGESARKLGCPYRKKDPRKYNIHGWRSCVSGGWDSISRVKEHLYRCHMAPPQCLRCKATFKSDEDRNAHLVETVPCLNKPGEPPDGITDAKMKALKSRKSTNPSQPQSERWKDVYRTLFPNNDAPEPWSGSAQEMVDLDDFEAYFQQELQKFIRSCTESTVTDQVYLVNMLRAVQHIHSLVLSNYRSQLSSSPPTFVCTTSAASSIYDSNTQDRFISISPAPAENNCTPYVSSGSYSGDKASAIERAAL</sequence>
<reference evidence="2 3" key="1">
    <citation type="journal article" date="2018" name="IMA Fungus">
        <title>IMA Genome-F 9: Draft genome sequence of Annulohypoxylon stygium, Aspergillus mulundensis, Berkeleyomyces basicola (syn. Thielaviopsis basicola), Ceratocystis smalleyi, two Cercospora beticola strains, Coleophoma cylindrospora, Fusarium fracticaudum, Phialophora cf. hyalina, and Morchella septimelata.</title>
        <authorList>
            <person name="Wingfield B.D."/>
            <person name="Bills G.F."/>
            <person name="Dong Y."/>
            <person name="Huang W."/>
            <person name="Nel W.J."/>
            <person name="Swalarsk-Parry B.S."/>
            <person name="Vaghefi N."/>
            <person name="Wilken P.M."/>
            <person name="An Z."/>
            <person name="de Beer Z.W."/>
            <person name="De Vos L."/>
            <person name="Chen L."/>
            <person name="Duong T.A."/>
            <person name="Gao Y."/>
            <person name="Hammerbacher A."/>
            <person name="Kikkert J.R."/>
            <person name="Li Y."/>
            <person name="Li H."/>
            <person name="Li K."/>
            <person name="Li Q."/>
            <person name="Liu X."/>
            <person name="Ma X."/>
            <person name="Naidoo K."/>
            <person name="Pethybridge S.J."/>
            <person name="Sun J."/>
            <person name="Steenkamp E.T."/>
            <person name="van der Nest M.A."/>
            <person name="van Wyk S."/>
            <person name="Wingfield M.J."/>
            <person name="Xiong C."/>
            <person name="Yue Q."/>
            <person name="Zhang X."/>
        </authorList>
    </citation>
    <scope>NUCLEOTIDE SEQUENCE [LARGE SCALE GENOMIC DNA]</scope>
    <source>
        <strain evidence="2 3">BP5796</strain>
    </source>
</reference>
<organism evidence="2 3">
    <name type="scientific">Coleophoma crateriformis</name>
    <dbReference type="NCBI Taxonomy" id="565419"/>
    <lineage>
        <taxon>Eukaryota</taxon>
        <taxon>Fungi</taxon>
        <taxon>Dikarya</taxon>
        <taxon>Ascomycota</taxon>
        <taxon>Pezizomycotina</taxon>
        <taxon>Leotiomycetes</taxon>
        <taxon>Helotiales</taxon>
        <taxon>Dermateaceae</taxon>
        <taxon>Coleophoma</taxon>
    </lineage>
</organism>
<feature type="compositionally biased region" description="Acidic residues" evidence="1">
    <location>
        <begin position="100"/>
        <end position="112"/>
    </location>
</feature>
<evidence type="ECO:0000256" key="1">
    <source>
        <dbReference type="SAM" id="MobiDB-lite"/>
    </source>
</evidence>
<keyword evidence="3" id="KW-1185">Reference proteome</keyword>
<feature type="region of interest" description="Disordered" evidence="1">
    <location>
        <begin position="65"/>
        <end position="129"/>
    </location>
</feature>
<dbReference type="PANTHER" id="PTHR38166:SF1">
    <property type="entry name" value="C2H2-TYPE DOMAIN-CONTAINING PROTEIN"/>
    <property type="match status" value="1"/>
</dbReference>
<name>A0A3D8SM07_9HELO</name>
<comment type="caution">
    <text evidence="2">The sequence shown here is derived from an EMBL/GenBank/DDBJ whole genome shotgun (WGS) entry which is preliminary data.</text>
</comment>
<evidence type="ECO:0000313" key="2">
    <source>
        <dbReference type="EMBL" id="RDW87355.1"/>
    </source>
</evidence>
<dbReference type="AlphaFoldDB" id="A0A3D8SM07"/>